<dbReference type="HAMAP" id="MF_00634">
    <property type="entry name" value="UPF0235"/>
    <property type="match status" value="1"/>
</dbReference>
<sequence length="118" mass="12570">MPGFGRAFFCPDRLHAVSPSFPCLRTSGTFCVLDLSAVPGAKRTEVVGLHDGALRLRLAAPPVDGKANDEIVAWLAQSLGLPRRDVQLLRGLTSRRKQIQIDAPEAVVAAWLGGLGLA</sequence>
<comment type="caution">
    <text evidence="3">The sequence shown here is derived from an EMBL/GenBank/DDBJ whole genome shotgun (WGS) entry which is preliminary data.</text>
</comment>
<dbReference type="Pfam" id="PF02594">
    <property type="entry name" value="DUF167"/>
    <property type="match status" value="1"/>
</dbReference>
<evidence type="ECO:0000256" key="2">
    <source>
        <dbReference type="HAMAP-Rule" id="MF_00634"/>
    </source>
</evidence>
<dbReference type="InterPro" id="IPR003746">
    <property type="entry name" value="DUF167"/>
</dbReference>
<dbReference type="PANTHER" id="PTHR13420:SF7">
    <property type="entry name" value="UPF0235 PROTEIN C15ORF40"/>
    <property type="match status" value="1"/>
</dbReference>
<dbReference type="SUPFAM" id="SSF69786">
    <property type="entry name" value="YggU-like"/>
    <property type="match status" value="1"/>
</dbReference>
<organism evidence="3 4">
    <name type="scientific">Ideonella paludis</name>
    <dbReference type="NCBI Taxonomy" id="1233411"/>
    <lineage>
        <taxon>Bacteria</taxon>
        <taxon>Pseudomonadati</taxon>
        <taxon>Pseudomonadota</taxon>
        <taxon>Betaproteobacteria</taxon>
        <taxon>Burkholderiales</taxon>
        <taxon>Sphaerotilaceae</taxon>
        <taxon>Ideonella</taxon>
    </lineage>
</organism>
<name>A0ABS5DXE2_9BURK</name>
<dbReference type="PANTHER" id="PTHR13420">
    <property type="entry name" value="UPF0235 PROTEIN C15ORF40"/>
    <property type="match status" value="1"/>
</dbReference>
<accession>A0ABS5DXE2</accession>
<evidence type="ECO:0000256" key="1">
    <source>
        <dbReference type="ARBA" id="ARBA00010364"/>
    </source>
</evidence>
<dbReference type="Proteomes" id="UP000672097">
    <property type="component" value="Unassembled WGS sequence"/>
</dbReference>
<protein>
    <recommendedName>
        <fullName evidence="2">UPF0235 protein KAK11_09250</fullName>
    </recommendedName>
</protein>
<dbReference type="SMART" id="SM01152">
    <property type="entry name" value="DUF167"/>
    <property type="match status" value="1"/>
</dbReference>
<reference evidence="3 4" key="1">
    <citation type="submission" date="2021-04" db="EMBL/GenBank/DDBJ databases">
        <title>The genome sequence of type strain Ideonella paludis KCTC 32238.</title>
        <authorList>
            <person name="Liu Y."/>
        </authorList>
    </citation>
    <scope>NUCLEOTIDE SEQUENCE [LARGE SCALE GENOMIC DNA]</scope>
    <source>
        <strain evidence="3 4">KCTC 32238</strain>
    </source>
</reference>
<evidence type="ECO:0000313" key="4">
    <source>
        <dbReference type="Proteomes" id="UP000672097"/>
    </source>
</evidence>
<keyword evidence="4" id="KW-1185">Reference proteome</keyword>
<dbReference type="Gene3D" id="3.30.1200.10">
    <property type="entry name" value="YggU-like"/>
    <property type="match status" value="1"/>
</dbReference>
<dbReference type="EMBL" id="JAGQDG010000003">
    <property type="protein sequence ID" value="MBQ0935511.1"/>
    <property type="molecule type" value="Genomic_DNA"/>
</dbReference>
<dbReference type="InterPro" id="IPR036591">
    <property type="entry name" value="YggU-like_sf"/>
</dbReference>
<evidence type="ECO:0000313" key="3">
    <source>
        <dbReference type="EMBL" id="MBQ0935511.1"/>
    </source>
</evidence>
<gene>
    <name evidence="3" type="ORF">KAK11_09250</name>
</gene>
<proteinExistence type="inferred from homology"/>
<comment type="similarity">
    <text evidence="1 2">Belongs to the UPF0235 family.</text>
</comment>
<dbReference type="NCBIfam" id="TIGR00251">
    <property type="entry name" value="DUF167 family protein"/>
    <property type="match status" value="1"/>
</dbReference>